<evidence type="ECO:0000313" key="8">
    <source>
        <dbReference type="Proteomes" id="UP001596306"/>
    </source>
</evidence>
<reference evidence="8" key="1">
    <citation type="journal article" date="2019" name="Int. J. Syst. Evol. Microbiol.">
        <title>The Global Catalogue of Microorganisms (GCM) 10K type strain sequencing project: providing services to taxonomists for standard genome sequencing and annotation.</title>
        <authorList>
            <consortium name="The Broad Institute Genomics Platform"/>
            <consortium name="The Broad Institute Genome Sequencing Center for Infectious Disease"/>
            <person name="Wu L."/>
            <person name="Ma J."/>
        </authorList>
    </citation>
    <scope>NUCLEOTIDE SEQUENCE [LARGE SCALE GENOMIC DNA]</scope>
    <source>
        <strain evidence="8">CCUG 43304</strain>
    </source>
</reference>
<dbReference type="PANTHER" id="PTHR32196">
    <property type="entry name" value="ABC TRANSPORTER PERMEASE PROTEIN YPHD-RELATED-RELATED"/>
    <property type="match status" value="1"/>
</dbReference>
<evidence type="ECO:0000256" key="5">
    <source>
        <dbReference type="ARBA" id="ARBA00023136"/>
    </source>
</evidence>
<feature type="transmembrane region" description="Helical" evidence="6">
    <location>
        <begin position="242"/>
        <end position="260"/>
    </location>
</feature>
<comment type="subcellular location">
    <subcellularLocation>
        <location evidence="1">Cell membrane</location>
        <topology evidence="1">Multi-pass membrane protein</topology>
    </subcellularLocation>
</comment>
<protein>
    <submittedName>
        <fullName evidence="7">ABC transporter permease</fullName>
    </submittedName>
</protein>
<dbReference type="CDD" id="cd06579">
    <property type="entry name" value="TM_PBP1_transp_AraH_like"/>
    <property type="match status" value="1"/>
</dbReference>
<dbReference type="EMBL" id="JBHSTP010000002">
    <property type="protein sequence ID" value="MFC6356593.1"/>
    <property type="molecule type" value="Genomic_DNA"/>
</dbReference>
<name>A0ABW1VEQ7_9MICO</name>
<accession>A0ABW1VEQ7</accession>
<comment type="caution">
    <text evidence="7">The sequence shown here is derived from an EMBL/GenBank/DDBJ whole genome shotgun (WGS) entry which is preliminary data.</text>
</comment>
<sequence length="327" mass="33113">MTIVSAPVAARPSARHIELSDLLIWLILAGLVAINFALQPSFFELANLQFIFGTSLVLLFAAAAAGYLMLIAEIDLSIGAVLTLVNVTIATVAPGDALLAIVVAAAVGVGCGLVSGSLVAVVRLPSIIVTLALSTVWGGIALFILPRPGGAVPAEFGEWMNSSLPMIATLLLGAGAAWFSRSPAGRRVYGLGSDELGAFLSGIPLVRTKILVFLLSGLLLGVAGVALSGITSAGDPLSGQPYTLKAITAAVLGGISFAGGRGLIHGALGGALALTLITNVVQLAGVSSFYQGIVDGSLLILALSLSRIVTGRWIPLGRTASKKDSPS</sequence>
<dbReference type="RefSeq" id="WP_386731544.1">
    <property type="nucleotide sequence ID" value="NZ_JBHSTP010000002.1"/>
</dbReference>
<proteinExistence type="predicted"/>
<keyword evidence="4 6" id="KW-1133">Transmembrane helix</keyword>
<evidence type="ECO:0000256" key="4">
    <source>
        <dbReference type="ARBA" id="ARBA00022989"/>
    </source>
</evidence>
<dbReference type="Pfam" id="PF02653">
    <property type="entry name" value="BPD_transp_2"/>
    <property type="match status" value="1"/>
</dbReference>
<feature type="transmembrane region" description="Helical" evidence="6">
    <location>
        <begin position="267"/>
        <end position="290"/>
    </location>
</feature>
<feature type="transmembrane region" description="Helical" evidence="6">
    <location>
        <begin position="21"/>
        <end position="38"/>
    </location>
</feature>
<keyword evidence="5 6" id="KW-0472">Membrane</keyword>
<feature type="transmembrane region" description="Helical" evidence="6">
    <location>
        <begin position="76"/>
        <end position="93"/>
    </location>
</feature>
<feature type="transmembrane region" description="Helical" evidence="6">
    <location>
        <begin position="99"/>
        <end position="121"/>
    </location>
</feature>
<evidence type="ECO:0000256" key="1">
    <source>
        <dbReference type="ARBA" id="ARBA00004651"/>
    </source>
</evidence>
<gene>
    <name evidence="7" type="ORF">ACFQB0_10790</name>
</gene>
<evidence type="ECO:0000256" key="6">
    <source>
        <dbReference type="SAM" id="Phobius"/>
    </source>
</evidence>
<feature type="transmembrane region" description="Helical" evidence="6">
    <location>
        <begin position="50"/>
        <end position="69"/>
    </location>
</feature>
<feature type="transmembrane region" description="Helical" evidence="6">
    <location>
        <begin position="128"/>
        <end position="147"/>
    </location>
</feature>
<dbReference type="PANTHER" id="PTHR32196:SF72">
    <property type="entry name" value="RIBOSE IMPORT PERMEASE PROTEIN RBSC"/>
    <property type="match status" value="1"/>
</dbReference>
<dbReference type="InterPro" id="IPR001851">
    <property type="entry name" value="ABC_transp_permease"/>
</dbReference>
<organism evidence="7 8">
    <name type="scientific">Luethyella okanaganae</name>
    <dbReference type="NCBI Taxonomy" id="69372"/>
    <lineage>
        <taxon>Bacteria</taxon>
        <taxon>Bacillati</taxon>
        <taxon>Actinomycetota</taxon>
        <taxon>Actinomycetes</taxon>
        <taxon>Micrococcales</taxon>
        <taxon>Microbacteriaceae</taxon>
        <taxon>Luethyella</taxon>
    </lineage>
</organism>
<keyword evidence="3 6" id="KW-0812">Transmembrane</keyword>
<evidence type="ECO:0000256" key="2">
    <source>
        <dbReference type="ARBA" id="ARBA00022475"/>
    </source>
</evidence>
<keyword evidence="8" id="KW-1185">Reference proteome</keyword>
<keyword evidence="2" id="KW-1003">Cell membrane</keyword>
<evidence type="ECO:0000313" key="7">
    <source>
        <dbReference type="EMBL" id="MFC6356593.1"/>
    </source>
</evidence>
<feature type="transmembrane region" description="Helical" evidence="6">
    <location>
        <begin position="159"/>
        <end position="179"/>
    </location>
</feature>
<feature type="transmembrane region" description="Helical" evidence="6">
    <location>
        <begin position="210"/>
        <end position="230"/>
    </location>
</feature>
<dbReference type="Proteomes" id="UP001596306">
    <property type="component" value="Unassembled WGS sequence"/>
</dbReference>
<evidence type="ECO:0000256" key="3">
    <source>
        <dbReference type="ARBA" id="ARBA00022692"/>
    </source>
</evidence>